<keyword evidence="4" id="KW-1185">Reference proteome</keyword>
<sequence length="146" mass="15889">MKKLIVALLLVFAFSDSQLRAQTKINEQATADVNAVTEVVAKEERDSVAWFLVDSESKKAAGMTVQMVIAKNEINKIPNKGGAHDALVRLLGTLMARETAALDSRTFAYARLKDFSTRDGNAKKALEEATKAVKSRPADPLASKLK</sequence>
<accession>A0ABU9ATW4</accession>
<comment type="caution">
    <text evidence="3">The sequence shown here is derived from an EMBL/GenBank/DDBJ whole genome shotgun (WGS) entry which is preliminary data.</text>
</comment>
<gene>
    <name evidence="3" type="ORF">WKV53_07850</name>
</gene>
<protein>
    <submittedName>
        <fullName evidence="3">Uncharacterized protein</fullName>
    </submittedName>
</protein>
<dbReference type="EMBL" id="JBBUKT010000002">
    <property type="protein sequence ID" value="MEK7950404.1"/>
    <property type="molecule type" value="Genomic_DNA"/>
</dbReference>
<reference evidence="3 4" key="1">
    <citation type="submission" date="2024-04" db="EMBL/GenBank/DDBJ databases">
        <title>Luteolibacter sp. isolated from soil.</title>
        <authorList>
            <person name="An J."/>
        </authorList>
    </citation>
    <scope>NUCLEOTIDE SEQUENCE [LARGE SCALE GENOMIC DNA]</scope>
    <source>
        <strain evidence="3 4">Y139</strain>
    </source>
</reference>
<dbReference type="RefSeq" id="WP_341403946.1">
    <property type="nucleotide sequence ID" value="NZ_JBBUKT010000002.1"/>
</dbReference>
<organism evidence="3 4">
    <name type="scientific">Luteolibacter soli</name>
    <dbReference type="NCBI Taxonomy" id="3135280"/>
    <lineage>
        <taxon>Bacteria</taxon>
        <taxon>Pseudomonadati</taxon>
        <taxon>Verrucomicrobiota</taxon>
        <taxon>Verrucomicrobiia</taxon>
        <taxon>Verrucomicrobiales</taxon>
        <taxon>Verrucomicrobiaceae</taxon>
        <taxon>Luteolibacter</taxon>
    </lineage>
</organism>
<proteinExistence type="predicted"/>
<evidence type="ECO:0000256" key="2">
    <source>
        <dbReference type="SAM" id="SignalP"/>
    </source>
</evidence>
<name>A0ABU9ATW4_9BACT</name>
<evidence type="ECO:0000313" key="4">
    <source>
        <dbReference type="Proteomes" id="UP001371305"/>
    </source>
</evidence>
<feature type="region of interest" description="Disordered" evidence="1">
    <location>
        <begin position="119"/>
        <end position="146"/>
    </location>
</feature>
<feature type="chain" id="PRO_5046631193" evidence="2">
    <location>
        <begin position="22"/>
        <end position="146"/>
    </location>
</feature>
<keyword evidence="2" id="KW-0732">Signal</keyword>
<feature type="signal peptide" evidence="2">
    <location>
        <begin position="1"/>
        <end position="21"/>
    </location>
</feature>
<evidence type="ECO:0000256" key="1">
    <source>
        <dbReference type="SAM" id="MobiDB-lite"/>
    </source>
</evidence>
<evidence type="ECO:0000313" key="3">
    <source>
        <dbReference type="EMBL" id="MEK7950404.1"/>
    </source>
</evidence>
<dbReference type="Proteomes" id="UP001371305">
    <property type="component" value="Unassembled WGS sequence"/>
</dbReference>
<feature type="compositionally biased region" description="Basic and acidic residues" evidence="1">
    <location>
        <begin position="119"/>
        <end position="131"/>
    </location>
</feature>